<dbReference type="AlphaFoldDB" id="A0A512RJZ2"/>
<dbReference type="InterPro" id="IPR000601">
    <property type="entry name" value="PKD_dom"/>
</dbReference>
<evidence type="ECO:0000313" key="3">
    <source>
        <dbReference type="Proteomes" id="UP000321436"/>
    </source>
</evidence>
<dbReference type="SUPFAM" id="SSF49299">
    <property type="entry name" value="PKD domain"/>
    <property type="match status" value="2"/>
</dbReference>
<accession>A0A512RJZ2</accession>
<dbReference type="InterPro" id="IPR035986">
    <property type="entry name" value="PKD_dom_sf"/>
</dbReference>
<keyword evidence="3" id="KW-1185">Reference proteome</keyword>
<dbReference type="Pfam" id="PF13585">
    <property type="entry name" value="CHU_C"/>
    <property type="match status" value="1"/>
</dbReference>
<dbReference type="Proteomes" id="UP000321436">
    <property type="component" value="Unassembled WGS sequence"/>
</dbReference>
<dbReference type="InterPro" id="IPR022409">
    <property type="entry name" value="PKD/Chitinase_dom"/>
</dbReference>
<dbReference type="EMBL" id="BKAU01000002">
    <property type="protein sequence ID" value="GEP95995.1"/>
    <property type="molecule type" value="Genomic_DNA"/>
</dbReference>
<gene>
    <name evidence="2" type="ORF">CCY01nite_22550</name>
</gene>
<dbReference type="CDD" id="cd00146">
    <property type="entry name" value="PKD"/>
    <property type="match status" value="2"/>
</dbReference>
<evidence type="ECO:0000313" key="2">
    <source>
        <dbReference type="EMBL" id="GEP95995.1"/>
    </source>
</evidence>
<comment type="caution">
    <text evidence="2">The sequence shown here is derived from an EMBL/GenBank/DDBJ whole genome shotgun (WGS) entry which is preliminary data.</text>
</comment>
<feature type="domain" description="PKD" evidence="1">
    <location>
        <begin position="379"/>
        <end position="419"/>
    </location>
</feature>
<dbReference type="InterPro" id="IPR026341">
    <property type="entry name" value="T9SS_type_B"/>
</dbReference>
<name>A0A512RJZ2_9BACT</name>
<organism evidence="2 3">
    <name type="scientific">Chitinophaga cymbidii</name>
    <dbReference type="NCBI Taxonomy" id="1096750"/>
    <lineage>
        <taxon>Bacteria</taxon>
        <taxon>Pseudomonadati</taxon>
        <taxon>Bacteroidota</taxon>
        <taxon>Chitinophagia</taxon>
        <taxon>Chitinophagales</taxon>
        <taxon>Chitinophagaceae</taxon>
        <taxon>Chitinophaga</taxon>
    </lineage>
</organism>
<evidence type="ECO:0000259" key="1">
    <source>
        <dbReference type="PROSITE" id="PS50093"/>
    </source>
</evidence>
<reference evidence="2 3" key="1">
    <citation type="submission" date="2019-07" db="EMBL/GenBank/DDBJ databases">
        <title>Whole genome shotgun sequence of Chitinophaga cymbidii NBRC 109752.</title>
        <authorList>
            <person name="Hosoyama A."/>
            <person name="Uohara A."/>
            <person name="Ohji S."/>
            <person name="Ichikawa N."/>
        </authorList>
    </citation>
    <scope>NUCLEOTIDE SEQUENCE [LARGE SCALE GENOMIC DNA]</scope>
    <source>
        <strain evidence="2 3">NBRC 109752</strain>
    </source>
</reference>
<protein>
    <recommendedName>
        <fullName evidence="1">PKD domain-containing protein</fullName>
    </recommendedName>
</protein>
<feature type="domain" description="PKD" evidence="1">
    <location>
        <begin position="278"/>
        <end position="344"/>
    </location>
</feature>
<dbReference type="Gene3D" id="2.60.40.10">
    <property type="entry name" value="Immunoglobulins"/>
    <property type="match status" value="3"/>
</dbReference>
<dbReference type="NCBIfam" id="TIGR04131">
    <property type="entry name" value="Bac_Flav_CTERM"/>
    <property type="match status" value="1"/>
</dbReference>
<proteinExistence type="predicted"/>
<dbReference type="SMART" id="SM00089">
    <property type="entry name" value="PKD"/>
    <property type="match status" value="3"/>
</dbReference>
<sequence>MYYSFLGKNGNNNRYRVTLKLFIRCDAREEQIDAYADITFYSGNGNHITTLRADHDNTEQYTATDVDPCIVNPPYVCYQIGYYSTIIELTPSANGYVAAFQRCCRRTGLTNIFSDNTVGATYSVVIPGTPNGFDTNNGPRFSKEKGVVVCANNRFSYDYSAEDPDGDSLVYSFTTAYSGATQNNPKPVDSDPPPYSPVSYRTTFSADQPLGDKVSIDPHTGIISGIAPRSGLYIVTVTAKEYRDGVYIGENKKEFQFTVESCVKQVVASTQDTYKDCQSFTINFSNNSTPGKPYFWDFGDGDTLTTWSRDALPHTYRDTGTYIVKLAVDRNSSCGDSMLATVRVYPVLTPSFSVNGLCTTRPTEFINTSYNRYGVIEYFRWDFGDPAVTNDTSNNSNPTYHFTQPGDYPVKLLVQNSKGCEQSFFDTLTIYDKPPFTATNDTLLCYRNGLQFHAESPLPGTFEWAPLYNIVNPRTATPYATPAVDTTYEVTFTDNSGCVNSKKIFVDVRDTIYVRTTADSTICTGDPVELKAGADGEYAFTWTDLNTNQVVGTDSIITVTPARSATYHVRVSLGDCFSDDTVSFRAVDPPVAYAGLDTTVCYGERAFLNASGGAFYKWQPAGTLTSPNKPNTIAWPQDTTLYIVTVTDTLGCPKAVPDSVMVNVVPPVPAFAGNDTIIIKGQSLQLNASGGETYRWSPPDGLSRTDIHNPVTSYNRDITYHLQVYTSEGCLGEDDILVRFMSGPEIYVPNAFTPNGDGVNDVFRPLPVGITKLELFRIYNRWGEEIFRTNEYMKGWDGKMRGRPADAGTYVWIVQGTNTAGELMEKRGTVTLIR</sequence>
<dbReference type="PROSITE" id="PS50093">
    <property type="entry name" value="PKD"/>
    <property type="match status" value="2"/>
</dbReference>
<dbReference type="Pfam" id="PF18911">
    <property type="entry name" value="PKD_4"/>
    <property type="match status" value="2"/>
</dbReference>
<dbReference type="InterPro" id="IPR013783">
    <property type="entry name" value="Ig-like_fold"/>
</dbReference>